<dbReference type="InterPro" id="IPR032675">
    <property type="entry name" value="LRR_dom_sf"/>
</dbReference>
<evidence type="ECO:0000313" key="2">
    <source>
        <dbReference type="Proteomes" id="UP000487268"/>
    </source>
</evidence>
<dbReference type="RefSeq" id="WP_328595040.1">
    <property type="nucleotide sequence ID" value="NZ_WEGH01000004.1"/>
</dbReference>
<comment type="caution">
    <text evidence="1">The sequence shown here is derived from an EMBL/GenBank/DDBJ whole genome shotgun (WGS) entry which is preliminary data.</text>
</comment>
<evidence type="ECO:0000313" key="1">
    <source>
        <dbReference type="EMBL" id="MQY08297.1"/>
    </source>
</evidence>
<accession>A0A7K0C4B1</accession>
<gene>
    <name evidence="1" type="ORF">ACRB68_64040</name>
</gene>
<name>A0A7K0C4B1_9ACTN</name>
<dbReference type="SUPFAM" id="SSF52047">
    <property type="entry name" value="RNI-like"/>
    <property type="match status" value="1"/>
</dbReference>
<dbReference type="NCBIfam" id="NF038076">
    <property type="entry name" value="fam_STM4015"/>
    <property type="match status" value="1"/>
</dbReference>
<proteinExistence type="predicted"/>
<protein>
    <recommendedName>
        <fullName evidence="3">CalU1</fullName>
    </recommendedName>
</protein>
<dbReference type="Proteomes" id="UP000487268">
    <property type="component" value="Unassembled WGS sequence"/>
</dbReference>
<dbReference type="InterPro" id="IPR047722">
    <property type="entry name" value="STM4015-like"/>
</dbReference>
<dbReference type="EMBL" id="WEGH01000004">
    <property type="protein sequence ID" value="MQY08297.1"/>
    <property type="molecule type" value="Genomic_DNA"/>
</dbReference>
<dbReference type="Gene3D" id="3.80.10.10">
    <property type="entry name" value="Ribonuclease Inhibitor"/>
    <property type="match status" value="1"/>
</dbReference>
<evidence type="ECO:0008006" key="3">
    <source>
        <dbReference type="Google" id="ProtNLM"/>
    </source>
</evidence>
<reference evidence="1 2" key="1">
    <citation type="submission" date="2019-10" db="EMBL/GenBank/DDBJ databases">
        <title>Actinomadura rubteroloni sp. nov. and Actinomadura macrotermitis sp. nov., isolated from the gut of fungus growing-termite Macrotermes natalensis.</title>
        <authorList>
            <person name="Benndorf R."/>
            <person name="Martin K."/>
            <person name="Kuefner M."/>
            <person name="De Beer W."/>
            <person name="Kaster A.-K."/>
            <person name="Vollmers J."/>
            <person name="Poulsen M."/>
            <person name="Beemelmanns C."/>
        </authorList>
    </citation>
    <scope>NUCLEOTIDE SEQUENCE [LARGE SCALE GENOMIC DNA]</scope>
    <source>
        <strain evidence="1 2">RB68</strain>
    </source>
</reference>
<keyword evidence="2" id="KW-1185">Reference proteome</keyword>
<sequence length="317" mass="34315">MTVGGHLTEFAGLPVFDFGPETGPDLPPDAAAVAWRIRAGFDEPWWEEVFGRFLEHVGAERVTALIAGHWGDLDEPDAVYPVEALVQARDRFPDLRALFVGDVATEESEVSWLQHRDLTPVVGAFPLLERLEVRGSVGLRLEPVASTALRRLRFETGGLPRGVVQAVAASDLPNLEHLDLWLGVAEYGGDATVADLAPFLGGERFPALRHLGLENSPMQDEIAAAVAGAPVVARLESLSLALGVLSDRGAEALLSGQPLTHLRRLDVHHHVMTEEAVARLRAALPGVEVDAGAPQLEYAHVRNSWEEDPWAFVAVSE</sequence>
<organism evidence="1 2">
    <name type="scientific">Actinomadura macrotermitis</name>
    <dbReference type="NCBI Taxonomy" id="2585200"/>
    <lineage>
        <taxon>Bacteria</taxon>
        <taxon>Bacillati</taxon>
        <taxon>Actinomycetota</taxon>
        <taxon>Actinomycetes</taxon>
        <taxon>Streptosporangiales</taxon>
        <taxon>Thermomonosporaceae</taxon>
        <taxon>Actinomadura</taxon>
    </lineage>
</organism>
<dbReference type="AlphaFoldDB" id="A0A7K0C4B1"/>